<reference evidence="2 3" key="1">
    <citation type="submission" date="2021-04" db="EMBL/GenBank/DDBJ databases">
        <authorList>
            <person name="Bliznina A."/>
        </authorList>
    </citation>
    <scope>NUCLEOTIDE SEQUENCE [LARGE SCALE GENOMIC DNA]</scope>
</reference>
<keyword evidence="3" id="KW-1185">Reference proteome</keyword>
<dbReference type="Proteomes" id="UP001158576">
    <property type="component" value="Chromosome 1"/>
</dbReference>
<evidence type="ECO:0000313" key="3">
    <source>
        <dbReference type="Proteomes" id="UP001158576"/>
    </source>
</evidence>
<proteinExistence type="predicted"/>
<protein>
    <submittedName>
        <fullName evidence="2">Oidioi.mRNA.OKI2018_I69.chr1.g2418.t1.cds</fullName>
    </submittedName>
</protein>
<feature type="region of interest" description="Disordered" evidence="1">
    <location>
        <begin position="21"/>
        <end position="52"/>
    </location>
</feature>
<evidence type="ECO:0000256" key="1">
    <source>
        <dbReference type="SAM" id="MobiDB-lite"/>
    </source>
</evidence>
<dbReference type="EMBL" id="OU015566">
    <property type="protein sequence ID" value="CAG5105749.1"/>
    <property type="molecule type" value="Genomic_DNA"/>
</dbReference>
<accession>A0ABN7SR01</accession>
<evidence type="ECO:0000313" key="2">
    <source>
        <dbReference type="EMBL" id="CAG5105749.1"/>
    </source>
</evidence>
<sequence length="97" mass="10835">MSHRICKSNVYSEETEAKAKFRAERATPTDVLNVNEDPSPSEGPVQKRPAKKIVEEGHISSKDNDIFGIRERTTGEKTTIHEHDLMDVTQANNPSTS</sequence>
<gene>
    <name evidence="2" type="ORF">OKIOD_LOCUS11183</name>
</gene>
<organism evidence="2 3">
    <name type="scientific">Oikopleura dioica</name>
    <name type="common">Tunicate</name>
    <dbReference type="NCBI Taxonomy" id="34765"/>
    <lineage>
        <taxon>Eukaryota</taxon>
        <taxon>Metazoa</taxon>
        <taxon>Chordata</taxon>
        <taxon>Tunicata</taxon>
        <taxon>Appendicularia</taxon>
        <taxon>Copelata</taxon>
        <taxon>Oikopleuridae</taxon>
        <taxon>Oikopleura</taxon>
    </lineage>
</organism>
<name>A0ABN7SR01_OIKDI</name>